<dbReference type="PANTHER" id="PTHR31838:SF1">
    <property type="entry name" value="CENTROSOMAL PROTEIN OF 55 KDA"/>
    <property type="match status" value="1"/>
</dbReference>
<name>A0A3B5LFN9_9TELE</name>
<proteinExistence type="predicted"/>
<feature type="domain" description="TSG101 and ALIX binding" evidence="6">
    <location>
        <begin position="162"/>
        <end position="189"/>
    </location>
</feature>
<dbReference type="GO" id="GO:0000281">
    <property type="term" value="P:mitotic cytokinesis"/>
    <property type="evidence" value="ECO:0007669"/>
    <property type="project" value="InterPro"/>
</dbReference>
<dbReference type="InterPro" id="IPR038926">
    <property type="entry name" value="CEP55"/>
</dbReference>
<dbReference type="GO" id="GO:0030496">
    <property type="term" value="C:midbody"/>
    <property type="evidence" value="ECO:0007669"/>
    <property type="project" value="TreeGrafter"/>
</dbReference>
<feature type="coiled-coil region" evidence="4">
    <location>
        <begin position="122"/>
        <end position="149"/>
    </location>
</feature>
<keyword evidence="2" id="KW-0963">Cytoplasm</keyword>
<evidence type="ECO:0000256" key="2">
    <source>
        <dbReference type="ARBA" id="ARBA00022490"/>
    </source>
</evidence>
<dbReference type="Ensembl" id="ENSXCOT00000008602.1">
    <property type="protein sequence ID" value="ENSXCOP00000008496.1"/>
    <property type="gene ID" value="ENSXCOG00000006511.1"/>
</dbReference>
<dbReference type="Gene3D" id="1.20.5.1180">
    <property type="entry name" value="Geminin coiled-coil domain"/>
    <property type="match status" value="1"/>
</dbReference>
<dbReference type="STRING" id="32473.ENSXCOP00000008496"/>
<sequence>MASKGAKETLVSKLGFRSNNSGSKAEAELEKVRKENAHLRKKIDEQAKRHIKSPDSDKGKLLERILSLETLRERNNQQLLVKEQELESLRQQLSAKGGEVVASLQAQLEQRRRDAEQRDGVFQSLSQETENLKNKLATVSARCQSLEKQCSSKTVAKSSHQALEKNQQWLVYDQQREVFVQSVVARTMELEQQLEQAKQQQESKAEPSSEAQAELQRQREQVSRVQEERCVLQRKYEDKCSELSAFLRKYEERGKELDETKIQLSTTLKTFFSFPPKIQLSAKDSENEKLDRQSMQEQLQKVQKELRKARDQIAKLESAKQLSARFSEPSSYNNLEFERLTINSHGSTSPSKVIGLLDESFLECPKCQAPYATSRHRELLAHIDYCFA</sequence>
<feature type="coiled-coil region" evidence="4">
    <location>
        <begin position="285"/>
        <end position="319"/>
    </location>
</feature>
<evidence type="ECO:0000256" key="5">
    <source>
        <dbReference type="SAM" id="MobiDB-lite"/>
    </source>
</evidence>
<dbReference type="GO" id="GO:1904888">
    <property type="term" value="P:cranial skeletal system development"/>
    <property type="evidence" value="ECO:0007669"/>
    <property type="project" value="Ensembl"/>
</dbReference>
<evidence type="ECO:0000313" key="8">
    <source>
        <dbReference type="Proteomes" id="UP000261380"/>
    </source>
</evidence>
<dbReference type="AlphaFoldDB" id="A0A3B5LFN9"/>
<evidence type="ECO:0000256" key="4">
    <source>
        <dbReference type="SAM" id="Coils"/>
    </source>
</evidence>
<comment type="subcellular location">
    <subcellularLocation>
        <location evidence="1">Cytoplasm</location>
    </subcellularLocation>
</comment>
<evidence type="ECO:0000313" key="7">
    <source>
        <dbReference type="Ensembl" id="ENSXCOP00000008496.1"/>
    </source>
</evidence>
<feature type="compositionally biased region" description="Basic and acidic residues" evidence="5">
    <location>
        <begin position="25"/>
        <end position="59"/>
    </location>
</feature>
<evidence type="ECO:0000256" key="3">
    <source>
        <dbReference type="ARBA" id="ARBA00023054"/>
    </source>
</evidence>
<dbReference type="Pfam" id="PF12180">
    <property type="entry name" value="EABR"/>
    <property type="match status" value="1"/>
</dbReference>
<feature type="region of interest" description="Disordered" evidence="5">
    <location>
        <begin position="195"/>
        <end position="218"/>
    </location>
</feature>
<feature type="region of interest" description="Disordered" evidence="5">
    <location>
        <begin position="1"/>
        <end position="59"/>
    </location>
</feature>
<evidence type="ECO:0000259" key="6">
    <source>
        <dbReference type="Pfam" id="PF12180"/>
    </source>
</evidence>
<protein>
    <submittedName>
        <fullName evidence="7">Centrosomal protein 55 like</fullName>
    </submittedName>
</protein>
<reference evidence="7" key="2">
    <citation type="submission" date="2025-09" db="UniProtKB">
        <authorList>
            <consortium name="Ensembl"/>
        </authorList>
    </citation>
    <scope>IDENTIFICATION</scope>
</reference>
<reference evidence="7" key="1">
    <citation type="submission" date="2025-08" db="UniProtKB">
        <authorList>
            <consortium name="Ensembl"/>
        </authorList>
    </citation>
    <scope>IDENTIFICATION</scope>
</reference>
<dbReference type="PANTHER" id="PTHR31838">
    <property type="entry name" value="CENTROSOMAL PROTEIN OF 55 KDA"/>
    <property type="match status" value="1"/>
</dbReference>
<dbReference type="GeneTree" id="ENSGT00510000047961"/>
<keyword evidence="8" id="KW-1185">Reference proteome</keyword>
<dbReference type="InterPro" id="IPR022008">
    <property type="entry name" value="EABR"/>
</dbReference>
<dbReference type="GO" id="GO:0021549">
    <property type="term" value="P:cerebellum development"/>
    <property type="evidence" value="ECO:0007669"/>
    <property type="project" value="Ensembl"/>
</dbReference>
<dbReference type="GO" id="GO:0005737">
    <property type="term" value="C:cytoplasm"/>
    <property type="evidence" value="ECO:0007669"/>
    <property type="project" value="UniProtKB-SubCell"/>
</dbReference>
<accession>A0A3B5LFN9</accession>
<dbReference type="Proteomes" id="UP000261380">
    <property type="component" value="Unplaced"/>
</dbReference>
<dbReference type="GO" id="GO:0051896">
    <property type="term" value="P:regulation of phosphatidylinositol 3-kinase/protein kinase B signal transduction"/>
    <property type="evidence" value="ECO:0007669"/>
    <property type="project" value="Ensembl"/>
</dbReference>
<keyword evidence="3 4" id="KW-0175">Coiled coil</keyword>
<evidence type="ECO:0000256" key="1">
    <source>
        <dbReference type="ARBA" id="ARBA00004496"/>
    </source>
</evidence>
<dbReference type="GO" id="GO:0045184">
    <property type="term" value="P:establishment of protein localization"/>
    <property type="evidence" value="ECO:0007669"/>
    <property type="project" value="TreeGrafter"/>
</dbReference>
<organism evidence="7 8">
    <name type="scientific">Xiphophorus couchianus</name>
    <name type="common">Monterrey platyfish</name>
    <dbReference type="NCBI Taxonomy" id="32473"/>
    <lineage>
        <taxon>Eukaryota</taxon>
        <taxon>Metazoa</taxon>
        <taxon>Chordata</taxon>
        <taxon>Craniata</taxon>
        <taxon>Vertebrata</taxon>
        <taxon>Euteleostomi</taxon>
        <taxon>Actinopterygii</taxon>
        <taxon>Neopterygii</taxon>
        <taxon>Teleostei</taxon>
        <taxon>Neoteleostei</taxon>
        <taxon>Acanthomorphata</taxon>
        <taxon>Ovalentaria</taxon>
        <taxon>Atherinomorphae</taxon>
        <taxon>Cyprinodontiformes</taxon>
        <taxon>Poeciliidae</taxon>
        <taxon>Poeciliinae</taxon>
        <taxon>Xiphophorus</taxon>
    </lineage>
</organism>